<evidence type="ECO:0000313" key="3">
    <source>
        <dbReference type="Proteomes" id="UP000002430"/>
    </source>
</evidence>
<evidence type="ECO:0000259" key="1">
    <source>
        <dbReference type="Pfam" id="PF00156"/>
    </source>
</evidence>
<protein>
    <submittedName>
        <fullName evidence="2">Pyrimidine operon attenuation protein/uracil phosphoribosyltransferase</fullName>
    </submittedName>
</protein>
<accession>Q1MSF4</accession>
<dbReference type="Gene3D" id="3.40.50.2020">
    <property type="match status" value="1"/>
</dbReference>
<keyword evidence="2" id="KW-0328">Glycosyltransferase</keyword>
<keyword evidence="3" id="KW-1185">Reference proteome</keyword>
<name>Q1MSF4_LAWIP</name>
<dbReference type="InterPro" id="IPR000836">
    <property type="entry name" value="PRTase_dom"/>
</dbReference>
<dbReference type="InterPro" id="IPR029057">
    <property type="entry name" value="PRTase-like"/>
</dbReference>
<dbReference type="AlphaFoldDB" id="Q1MSF4"/>
<dbReference type="PANTHER" id="PTHR11608:SF0">
    <property type="entry name" value="BIFUNCTIONAL PROTEIN PYRR"/>
    <property type="match status" value="1"/>
</dbReference>
<feature type="domain" description="Phosphoribosyltransferase" evidence="1">
    <location>
        <begin position="5"/>
        <end position="154"/>
    </location>
</feature>
<keyword evidence="2" id="KW-0808">Transferase</keyword>
<dbReference type="CDD" id="cd06223">
    <property type="entry name" value="PRTases_typeI"/>
    <property type="match status" value="1"/>
</dbReference>
<gene>
    <name evidence="2" type="primary">upp</name>
    <name evidence="2" type="ordered locus">LI0015</name>
</gene>
<dbReference type="HOGENOM" id="CLU_094234_2_1_7"/>
<dbReference type="Proteomes" id="UP000002430">
    <property type="component" value="Chromosome"/>
</dbReference>
<dbReference type="GO" id="GO:0016757">
    <property type="term" value="F:glycosyltransferase activity"/>
    <property type="evidence" value="ECO:0007669"/>
    <property type="project" value="UniProtKB-KW"/>
</dbReference>
<dbReference type="eggNOG" id="COG2065">
    <property type="taxonomic scope" value="Bacteria"/>
</dbReference>
<dbReference type="STRING" id="363253.LI0015"/>
<sequence>MDRKIIFTINQFETAIVNLSQELIDNYITFDNILFIGIQRRGVILANRLQKVIVEKTKQSPLIGTLDINFYRDDWTTRQLHPIIGESFIPTILDDKTVILIDDVIYTGRTIRAALEALNNYGRPTHVKLLTLIDRGGRELPIQPDYIGYTTNITSQHTINVLVKEIDGEDAVLLE</sequence>
<dbReference type="RefSeq" id="WP_011526098.1">
    <property type="nucleotide sequence ID" value="NC_008011.1"/>
</dbReference>
<organism evidence="2 3">
    <name type="scientific">Lawsonia intracellularis (strain PHE/MN1-00)</name>
    <dbReference type="NCBI Taxonomy" id="363253"/>
    <lineage>
        <taxon>Bacteria</taxon>
        <taxon>Pseudomonadati</taxon>
        <taxon>Thermodesulfobacteriota</taxon>
        <taxon>Desulfovibrionia</taxon>
        <taxon>Desulfovibrionales</taxon>
        <taxon>Desulfovibrionaceae</taxon>
        <taxon>Lawsonia</taxon>
    </lineage>
</organism>
<dbReference type="SUPFAM" id="SSF53271">
    <property type="entry name" value="PRTase-like"/>
    <property type="match status" value="1"/>
</dbReference>
<dbReference type="EMBL" id="AM180252">
    <property type="protein sequence ID" value="CAJ54071.1"/>
    <property type="molecule type" value="Genomic_DNA"/>
</dbReference>
<dbReference type="NCBIfam" id="NF003549">
    <property type="entry name" value="PRK05205.1-5"/>
    <property type="match status" value="1"/>
</dbReference>
<proteinExistence type="predicted"/>
<dbReference type="KEGG" id="lip:LI0015"/>
<dbReference type="OrthoDB" id="9802227at2"/>
<dbReference type="InterPro" id="IPR050137">
    <property type="entry name" value="PyrR_bifunctional"/>
</dbReference>
<dbReference type="Pfam" id="PF00156">
    <property type="entry name" value="Pribosyltran"/>
    <property type="match status" value="1"/>
</dbReference>
<dbReference type="PANTHER" id="PTHR11608">
    <property type="entry name" value="BIFUNCTIONAL PROTEIN PYRR"/>
    <property type="match status" value="1"/>
</dbReference>
<reference evidence="2 3" key="1">
    <citation type="submission" date="2005-11" db="EMBL/GenBank/DDBJ databases">
        <title>The complete genome sequence of Lawsonia intracellularis: the causative agent of proliferative enteropathy.</title>
        <authorList>
            <person name="Kaur K."/>
            <person name="Zhang Q."/>
            <person name="Beckler D."/>
            <person name="Munir S."/>
            <person name="Li L."/>
            <person name="Kinsley K."/>
            <person name="Herron L."/>
            <person name="Peterson A."/>
            <person name="May B."/>
            <person name="Singh S."/>
            <person name="Gebhart C."/>
            <person name="Kapur V."/>
        </authorList>
    </citation>
    <scope>NUCLEOTIDE SEQUENCE [LARGE SCALE GENOMIC DNA]</scope>
    <source>
        <strain evidence="2 3">PHE/MN1-00</strain>
    </source>
</reference>
<evidence type="ECO:0000313" key="2">
    <source>
        <dbReference type="EMBL" id="CAJ54071.1"/>
    </source>
</evidence>